<evidence type="ECO:0000313" key="3">
    <source>
        <dbReference type="Proteomes" id="UP000036947"/>
    </source>
</evidence>
<feature type="chain" id="PRO_5005545139" description="Peptidyl-tRNA hydrolase" evidence="1">
    <location>
        <begin position="19"/>
        <end position="260"/>
    </location>
</feature>
<keyword evidence="3" id="KW-1185">Reference proteome</keyword>
<gene>
    <name evidence="2" type="ORF">TOPH_01226</name>
</gene>
<sequence length="260" mass="28998">MRFSTSAVVAVLPLLASAQEDPLAQYKAQFQNFLGQMGSYIPNPGAHDPVAALEAKMGSMRMHTLTLENWKDTLYEPVAPAATVPEEWWVLVTGRNKTCFEWSADINVGHCGKIEQAFNETAAKFALTPSSPHVGYLNCDDQPILCNSWSTATGYIWSFNLLPSPAPVDIYKKRLNLTTTTSADLVALNSAKSKEGWTLLDSWFHPFNGKATELGLSVPYGYAIWAFNRVPNWLFMLIVSFASRSMMQASYRTSRSRYHN</sequence>
<comment type="caution">
    <text evidence="2">The sequence shown here is derived from an EMBL/GenBank/DDBJ whole genome shotgun (WGS) entry which is preliminary data.</text>
</comment>
<dbReference type="STRING" id="1163406.A0A0L0NJ77"/>
<protein>
    <recommendedName>
        <fullName evidence="4">Peptidyl-tRNA hydrolase</fullName>
    </recommendedName>
</protein>
<dbReference type="OrthoDB" id="1733656at2759"/>
<evidence type="ECO:0000256" key="1">
    <source>
        <dbReference type="SAM" id="SignalP"/>
    </source>
</evidence>
<dbReference type="Proteomes" id="UP000036947">
    <property type="component" value="Unassembled WGS sequence"/>
</dbReference>
<proteinExistence type="predicted"/>
<accession>A0A0L0NJ77</accession>
<keyword evidence="1" id="KW-0732">Signal</keyword>
<dbReference type="EMBL" id="LFRF01000002">
    <property type="protein sequence ID" value="KND94083.1"/>
    <property type="molecule type" value="Genomic_DNA"/>
</dbReference>
<organism evidence="2 3">
    <name type="scientific">Tolypocladium ophioglossoides (strain CBS 100239)</name>
    <name type="common">Snaketongue truffleclub</name>
    <name type="synonym">Elaphocordyceps ophioglossoides</name>
    <dbReference type="NCBI Taxonomy" id="1163406"/>
    <lineage>
        <taxon>Eukaryota</taxon>
        <taxon>Fungi</taxon>
        <taxon>Dikarya</taxon>
        <taxon>Ascomycota</taxon>
        <taxon>Pezizomycotina</taxon>
        <taxon>Sordariomycetes</taxon>
        <taxon>Hypocreomycetidae</taxon>
        <taxon>Hypocreales</taxon>
        <taxon>Ophiocordycipitaceae</taxon>
        <taxon>Tolypocladium</taxon>
    </lineage>
</organism>
<evidence type="ECO:0008006" key="4">
    <source>
        <dbReference type="Google" id="ProtNLM"/>
    </source>
</evidence>
<reference evidence="2 3" key="1">
    <citation type="journal article" date="2015" name="BMC Genomics">
        <title>The genome of the truffle-parasite Tolypocladium ophioglossoides and the evolution of antifungal peptaibiotics.</title>
        <authorList>
            <person name="Quandt C.A."/>
            <person name="Bushley K.E."/>
            <person name="Spatafora J.W."/>
        </authorList>
    </citation>
    <scope>NUCLEOTIDE SEQUENCE [LARGE SCALE GENOMIC DNA]</scope>
    <source>
        <strain evidence="2 3">CBS 100239</strain>
    </source>
</reference>
<name>A0A0L0NJ77_TOLOC</name>
<dbReference type="AlphaFoldDB" id="A0A0L0NJ77"/>
<feature type="signal peptide" evidence="1">
    <location>
        <begin position="1"/>
        <end position="18"/>
    </location>
</feature>
<evidence type="ECO:0000313" key="2">
    <source>
        <dbReference type="EMBL" id="KND94083.1"/>
    </source>
</evidence>